<gene>
    <name evidence="1" type="ORF">C7B46_19345</name>
</gene>
<evidence type="ECO:0000313" key="2">
    <source>
        <dbReference type="Proteomes" id="UP000242972"/>
    </source>
</evidence>
<dbReference type="EMBL" id="PXYW01000107">
    <property type="protein sequence ID" value="PSR27620.1"/>
    <property type="molecule type" value="Genomic_DNA"/>
</dbReference>
<sequence>MSNRVHIVYTQQSSLADDGTIHSTDYGLLIFDDGAEYFHPMTTTLPEFLRILSHPALAIVILSHVGSDTVSDLLAYAQQRGEIIINNAAYALDRETLEALRFLAVPDSSENDPGYQVPVAFLADYCQQHGLSPFDPPFAQWTEPDRRDFLTAAETAGLLCTSDDLTALFVDRDLLSPTH</sequence>
<organism evidence="1 2">
    <name type="scientific">Sulfobacillus benefaciens</name>
    <dbReference type="NCBI Taxonomy" id="453960"/>
    <lineage>
        <taxon>Bacteria</taxon>
        <taxon>Bacillati</taxon>
        <taxon>Bacillota</taxon>
        <taxon>Clostridia</taxon>
        <taxon>Eubacteriales</taxon>
        <taxon>Clostridiales Family XVII. Incertae Sedis</taxon>
        <taxon>Sulfobacillus</taxon>
    </lineage>
</organism>
<comment type="caution">
    <text evidence="1">The sequence shown here is derived from an EMBL/GenBank/DDBJ whole genome shotgun (WGS) entry which is preliminary data.</text>
</comment>
<dbReference type="AlphaFoldDB" id="A0A2T2WZF1"/>
<protein>
    <submittedName>
        <fullName evidence="1">Uncharacterized protein</fullName>
    </submittedName>
</protein>
<reference evidence="1 2" key="1">
    <citation type="journal article" date="2014" name="BMC Genomics">
        <title>Comparison of environmental and isolate Sulfobacillus genomes reveals diverse carbon, sulfur, nitrogen, and hydrogen metabolisms.</title>
        <authorList>
            <person name="Justice N.B."/>
            <person name="Norman A."/>
            <person name="Brown C.T."/>
            <person name="Singh A."/>
            <person name="Thomas B.C."/>
            <person name="Banfield J.F."/>
        </authorList>
    </citation>
    <scope>NUCLEOTIDE SEQUENCE [LARGE SCALE GENOMIC DNA]</scope>
    <source>
        <strain evidence="1">AMDSBA4</strain>
    </source>
</reference>
<proteinExistence type="predicted"/>
<evidence type="ECO:0000313" key="1">
    <source>
        <dbReference type="EMBL" id="PSR27620.1"/>
    </source>
</evidence>
<accession>A0A2T2WZF1</accession>
<dbReference type="Proteomes" id="UP000242972">
    <property type="component" value="Unassembled WGS sequence"/>
</dbReference>
<name>A0A2T2WZF1_9FIRM</name>